<feature type="region of interest" description="Disordered" evidence="1">
    <location>
        <begin position="74"/>
        <end position="129"/>
    </location>
</feature>
<name>A0A2T0LKC0_9ACTN</name>
<comment type="caution">
    <text evidence="2">The sequence shown here is derived from an EMBL/GenBank/DDBJ whole genome shotgun (WGS) entry which is preliminary data.</text>
</comment>
<feature type="non-terminal residue" evidence="2">
    <location>
        <position position="1"/>
    </location>
</feature>
<dbReference type="AlphaFoldDB" id="A0A2T0LKC0"/>
<reference evidence="2 3" key="1">
    <citation type="submission" date="2018-03" db="EMBL/GenBank/DDBJ databases">
        <title>Genomic Encyclopedia of Type Strains, Phase III (KMG-III): the genomes of soil and plant-associated and newly described type strains.</title>
        <authorList>
            <person name="Whitman W."/>
        </authorList>
    </citation>
    <scope>NUCLEOTIDE SEQUENCE [LARGE SCALE GENOMIC DNA]</scope>
    <source>
        <strain evidence="2 3">CGMCC 4.7104</strain>
    </source>
</reference>
<feature type="compositionally biased region" description="Basic and acidic residues" evidence="1">
    <location>
        <begin position="97"/>
        <end position="116"/>
    </location>
</feature>
<organism evidence="2 3">
    <name type="scientific">Nonomuraea fuscirosea</name>
    <dbReference type="NCBI Taxonomy" id="1291556"/>
    <lineage>
        <taxon>Bacteria</taxon>
        <taxon>Bacillati</taxon>
        <taxon>Actinomycetota</taxon>
        <taxon>Actinomycetes</taxon>
        <taxon>Streptosporangiales</taxon>
        <taxon>Streptosporangiaceae</taxon>
        <taxon>Nonomuraea</taxon>
    </lineage>
</organism>
<dbReference type="Proteomes" id="UP000238312">
    <property type="component" value="Unassembled WGS sequence"/>
</dbReference>
<dbReference type="InterPro" id="IPR011518">
    <property type="entry name" value="Transposase_36"/>
</dbReference>
<keyword evidence="3" id="KW-1185">Reference proteome</keyword>
<accession>A0A2T0LKC0</accession>
<sequence length="149" mass="16940">LGPFKNAGREWRPAGEPVPVNVYDFAEPATGKVIPYGIDDIAASTGRVNVGTDHDTAAFAVASIRRWWHAQGAPSYPHATPVADHRRCRRRQRLPHPRLEERTARAGRRDRADHHRLPPRNRGVTIPPVFRQRRWRQAHLYGQISRASP</sequence>
<evidence type="ECO:0000313" key="2">
    <source>
        <dbReference type="EMBL" id="PRX43165.1"/>
    </source>
</evidence>
<evidence type="ECO:0000313" key="3">
    <source>
        <dbReference type="Proteomes" id="UP000238312"/>
    </source>
</evidence>
<evidence type="ECO:0000256" key="1">
    <source>
        <dbReference type="SAM" id="MobiDB-lite"/>
    </source>
</evidence>
<protein>
    <submittedName>
        <fullName evidence="2">DDE family transposase</fullName>
    </submittedName>
</protein>
<proteinExistence type="predicted"/>
<gene>
    <name evidence="2" type="ORF">B0I32_15911</name>
</gene>
<feature type="compositionally biased region" description="Basic residues" evidence="1">
    <location>
        <begin position="86"/>
        <end position="96"/>
    </location>
</feature>
<dbReference type="EMBL" id="PVNG01000059">
    <property type="protein sequence ID" value="PRX43165.1"/>
    <property type="molecule type" value="Genomic_DNA"/>
</dbReference>
<dbReference type="Pfam" id="PF07592">
    <property type="entry name" value="DDE_Tnp_ISAZ013"/>
    <property type="match status" value="1"/>
</dbReference>